<dbReference type="VEuPathDB" id="FungiDB:A1Q1_04074"/>
<comment type="similarity">
    <text evidence="1">Belongs to the inositol monophosphatase superfamily.</text>
</comment>
<dbReference type="Gene3D" id="3.30.540.10">
    <property type="entry name" value="Fructose-1,6-Bisphosphatase, subunit A, domain 1"/>
    <property type="match status" value="1"/>
</dbReference>
<dbReference type="PANTHER" id="PTHR20854">
    <property type="entry name" value="INOSITOL MONOPHOSPHATASE"/>
    <property type="match status" value="1"/>
</dbReference>
<dbReference type="GO" id="GO:0007165">
    <property type="term" value="P:signal transduction"/>
    <property type="evidence" value="ECO:0007669"/>
    <property type="project" value="TreeGrafter"/>
</dbReference>
<dbReference type="GO" id="GO:0008934">
    <property type="term" value="F:inositol monophosphate 1-phosphatase activity"/>
    <property type="evidence" value="ECO:0007669"/>
    <property type="project" value="TreeGrafter"/>
</dbReference>
<feature type="binding site" evidence="2">
    <location>
        <position position="75"/>
    </location>
    <ligand>
        <name>Mg(2+)</name>
        <dbReference type="ChEBI" id="CHEBI:18420"/>
        <label>1</label>
        <note>catalytic</note>
    </ligand>
</feature>
<comment type="caution">
    <text evidence="3">The sequence shown here is derived from an EMBL/GenBank/DDBJ whole genome shotgun (WGS) entry which is preliminary data.</text>
</comment>
<feature type="binding site" evidence="2">
    <location>
        <position position="53"/>
    </location>
    <ligand>
        <name>Mg(2+)</name>
        <dbReference type="ChEBI" id="CHEBI:18420"/>
        <label>1</label>
        <note>catalytic</note>
    </ligand>
</feature>
<reference evidence="3 4" key="1">
    <citation type="journal article" date="2012" name="Eukaryot. Cell">
        <title>Draft genome sequence of CBS 2479, the standard type strain of Trichosporon asahii.</title>
        <authorList>
            <person name="Yang R.Y."/>
            <person name="Li H.T."/>
            <person name="Zhu H."/>
            <person name="Zhou G.P."/>
            <person name="Wang M."/>
            <person name="Wang L."/>
        </authorList>
    </citation>
    <scope>NUCLEOTIDE SEQUENCE [LARGE SCALE GENOMIC DNA]</scope>
    <source>
        <strain evidence="4">ATCC 90039 / CBS 2479 / JCM 2466 / KCTC 7840 / NCYC 2677 / UAMH 7654</strain>
    </source>
</reference>
<feature type="binding site" evidence="2">
    <location>
        <position position="73"/>
    </location>
    <ligand>
        <name>Mg(2+)</name>
        <dbReference type="ChEBI" id="CHEBI:18420"/>
        <label>1</label>
        <note>catalytic</note>
    </ligand>
</feature>
<proteinExistence type="inferred from homology"/>
<dbReference type="HOGENOM" id="CLU_044118_1_2_1"/>
<evidence type="ECO:0000256" key="1">
    <source>
        <dbReference type="ARBA" id="ARBA00009759"/>
    </source>
</evidence>
<protein>
    <submittedName>
        <fullName evidence="3">Inositol-1(Or 4)-monophosphatase</fullName>
    </submittedName>
</protein>
<keyword evidence="2" id="KW-0479">Metal-binding</keyword>
<dbReference type="RefSeq" id="XP_014177926.1">
    <property type="nucleotide sequence ID" value="XM_014322451.1"/>
</dbReference>
<dbReference type="GeneID" id="25987587"/>
<dbReference type="AlphaFoldDB" id="J5SRY7"/>
<evidence type="ECO:0000313" key="4">
    <source>
        <dbReference type="Proteomes" id="UP000002748"/>
    </source>
</evidence>
<dbReference type="KEGG" id="tasa:A1Q1_04074"/>
<evidence type="ECO:0000256" key="2">
    <source>
        <dbReference type="PIRSR" id="PIRSR600760-2"/>
    </source>
</evidence>
<sequence>MSDEQVYQEILEFAYDLVEKASKLILEGSAKRWTSHDFATKKNAVDADVSIGEETSEVQGKPVLTDAFTWIVDPIDKASDLSPMVGCSIGVTHNKIPVVGVISQPFLNRIRLNGDPAKGIEGGVLCHALRIMLKEVGAFFSGGKELFERDASIGEVLMCRRYIAIRAVAPTETESSEQIQRRLAKDLYEVVEPWTTPSMKGY</sequence>
<dbReference type="SUPFAM" id="SSF56655">
    <property type="entry name" value="Carbohydrate phosphatase"/>
    <property type="match status" value="1"/>
</dbReference>
<dbReference type="EMBL" id="ALBS01000261">
    <property type="protein sequence ID" value="EJT47216.1"/>
    <property type="molecule type" value="Genomic_DNA"/>
</dbReference>
<evidence type="ECO:0000313" key="3">
    <source>
        <dbReference type="EMBL" id="EJT47216.1"/>
    </source>
</evidence>
<dbReference type="OrthoDB" id="10254945at2759"/>
<dbReference type="InterPro" id="IPR000760">
    <property type="entry name" value="Inositol_monophosphatase-like"/>
</dbReference>
<dbReference type="PANTHER" id="PTHR20854:SF4">
    <property type="entry name" value="INOSITOL-1-MONOPHOSPHATASE-RELATED"/>
    <property type="match status" value="1"/>
</dbReference>
<organism evidence="3 4">
    <name type="scientific">Trichosporon asahii var. asahii (strain ATCC 90039 / CBS 2479 / JCM 2466 / KCTC 7840 / NBRC 103889/ NCYC 2677 / UAMH 7654)</name>
    <name type="common">Yeast</name>
    <dbReference type="NCBI Taxonomy" id="1186058"/>
    <lineage>
        <taxon>Eukaryota</taxon>
        <taxon>Fungi</taxon>
        <taxon>Dikarya</taxon>
        <taxon>Basidiomycota</taxon>
        <taxon>Agaricomycotina</taxon>
        <taxon>Tremellomycetes</taxon>
        <taxon>Trichosporonales</taxon>
        <taxon>Trichosporonaceae</taxon>
        <taxon>Trichosporon</taxon>
    </lineage>
</organism>
<keyword evidence="2" id="KW-0460">Magnesium</keyword>
<name>J5SRY7_TRIAS</name>
<dbReference type="GO" id="GO:0006020">
    <property type="term" value="P:inositol metabolic process"/>
    <property type="evidence" value="ECO:0007669"/>
    <property type="project" value="TreeGrafter"/>
</dbReference>
<feature type="binding site" evidence="2">
    <location>
        <position position="76"/>
    </location>
    <ligand>
        <name>Mg(2+)</name>
        <dbReference type="ChEBI" id="CHEBI:18420"/>
        <label>1</label>
        <note>catalytic</note>
    </ligand>
</feature>
<dbReference type="Pfam" id="PF00459">
    <property type="entry name" value="Inositol_P"/>
    <property type="match status" value="1"/>
</dbReference>
<dbReference type="Proteomes" id="UP000002748">
    <property type="component" value="Unassembled WGS sequence"/>
</dbReference>
<comment type="cofactor">
    <cofactor evidence="2">
        <name>Mg(2+)</name>
        <dbReference type="ChEBI" id="CHEBI:18420"/>
    </cofactor>
</comment>
<accession>J5SRY7</accession>
<gene>
    <name evidence="3" type="ORF">A1Q1_04074</name>
</gene>